<evidence type="ECO:0000256" key="1">
    <source>
        <dbReference type="SAM" id="Phobius"/>
    </source>
</evidence>
<dbReference type="InterPro" id="IPR045584">
    <property type="entry name" value="Pilin-like"/>
</dbReference>
<dbReference type="AlphaFoldDB" id="A0A0T5ZXF3"/>
<keyword evidence="1" id="KW-1133">Transmembrane helix</keyword>
<dbReference type="SUPFAM" id="SSF54523">
    <property type="entry name" value="Pili subunits"/>
    <property type="match status" value="1"/>
</dbReference>
<dbReference type="InterPro" id="IPR012902">
    <property type="entry name" value="N_methyl_site"/>
</dbReference>
<feature type="transmembrane region" description="Helical" evidence="1">
    <location>
        <begin position="38"/>
        <end position="59"/>
    </location>
</feature>
<keyword evidence="1" id="KW-0812">Transmembrane</keyword>
<sequence length="203" mass="21645">MKRGFISELVKRQSYRAKRDGFIPEFARGRNPQAKRRGFTLLELLVVIGIVAIVGVIAADIFANVTRSYNKADIITRVQRSGNSILAQMSGEIRNSRGVVSPVPGSVGTSLTIEDASGNQVTFDFSPAAGGNNGDVSRNGVAISDSDLSTGVNITNLAFTVLDTRPLVVGISLSLEQPLGVPGRIDFQAGTTMQTSVSLRTYE</sequence>
<accession>A0A0T5ZXF3</accession>
<dbReference type="STRING" id="1576480.XU08_C0002G0012"/>
<evidence type="ECO:0000313" key="3">
    <source>
        <dbReference type="Proteomes" id="UP000051297"/>
    </source>
</evidence>
<dbReference type="PROSITE" id="PS00409">
    <property type="entry name" value="PROKAR_NTER_METHYL"/>
    <property type="match status" value="1"/>
</dbReference>
<gene>
    <name evidence="2" type="ORF">XU08_C0002G0012</name>
</gene>
<evidence type="ECO:0008006" key="4">
    <source>
        <dbReference type="Google" id="ProtNLM"/>
    </source>
</evidence>
<keyword evidence="1" id="KW-0472">Membrane</keyword>
<dbReference type="Gene3D" id="3.30.700.10">
    <property type="entry name" value="Glycoprotein, Type 4 Pilin"/>
    <property type="match status" value="1"/>
</dbReference>
<organism evidence="2 3">
    <name type="scientific">candidate division WWE3 bacterium CSP1-7</name>
    <dbReference type="NCBI Taxonomy" id="1576480"/>
    <lineage>
        <taxon>Bacteria</taxon>
        <taxon>Katanobacteria</taxon>
    </lineage>
</organism>
<name>A0A0T5ZXF3_UNCKA</name>
<dbReference type="Pfam" id="PF07963">
    <property type="entry name" value="N_methyl"/>
    <property type="match status" value="1"/>
</dbReference>
<protein>
    <recommendedName>
        <fullName evidence="4">Prepilin-type N-terminal cleavage/methylation domain-containing protein</fullName>
    </recommendedName>
</protein>
<dbReference type="EMBL" id="LDXK01000002">
    <property type="protein sequence ID" value="KRT67474.1"/>
    <property type="molecule type" value="Genomic_DNA"/>
</dbReference>
<reference evidence="2 3" key="1">
    <citation type="submission" date="2015-05" db="EMBL/GenBank/DDBJ databases">
        <title>Critical biogeochemical functions in the subsurface are associated with bacteria from new phyla and little studied lineages.</title>
        <authorList>
            <person name="Hug L.A."/>
            <person name="Thomas B.C."/>
            <person name="Sharon I."/>
            <person name="Brown C.T."/>
            <person name="Sharma R."/>
            <person name="Hettich R.L."/>
            <person name="Wilkins M.J."/>
            <person name="Williams K.H."/>
            <person name="Singh A."/>
            <person name="Banfield J.F."/>
        </authorList>
    </citation>
    <scope>NUCLEOTIDE SEQUENCE [LARGE SCALE GENOMIC DNA]</scope>
    <source>
        <strain evidence="2">CSP1-7</strain>
    </source>
</reference>
<comment type="caution">
    <text evidence="2">The sequence shown here is derived from an EMBL/GenBank/DDBJ whole genome shotgun (WGS) entry which is preliminary data.</text>
</comment>
<dbReference type="Proteomes" id="UP000051297">
    <property type="component" value="Unassembled WGS sequence"/>
</dbReference>
<dbReference type="NCBIfam" id="TIGR02532">
    <property type="entry name" value="IV_pilin_GFxxxE"/>
    <property type="match status" value="1"/>
</dbReference>
<evidence type="ECO:0000313" key="2">
    <source>
        <dbReference type="EMBL" id="KRT67474.1"/>
    </source>
</evidence>
<proteinExistence type="predicted"/>